<dbReference type="RefSeq" id="WP_147881763.1">
    <property type="nucleotide sequence ID" value="NZ_VOUQ01000007.1"/>
</dbReference>
<organism evidence="2 3">
    <name type="scientific">Serratia marcescens</name>
    <dbReference type="NCBI Taxonomy" id="615"/>
    <lineage>
        <taxon>Bacteria</taxon>
        <taxon>Pseudomonadati</taxon>
        <taxon>Pseudomonadota</taxon>
        <taxon>Gammaproteobacteria</taxon>
        <taxon>Enterobacterales</taxon>
        <taxon>Yersiniaceae</taxon>
        <taxon>Serratia</taxon>
    </lineage>
</organism>
<comment type="caution">
    <text evidence="2">The sequence shown here is derived from an EMBL/GenBank/DDBJ whole genome shotgun (WGS) entry which is preliminary data.</text>
</comment>
<evidence type="ECO:0000256" key="1">
    <source>
        <dbReference type="ARBA" id="ARBA00006799"/>
    </source>
</evidence>
<name>A0A5C7C8I1_SERMA</name>
<sequence>MSKRNRNRQPAQTMKEAAPAAQAFTFGEPEPVLNYGAIMECLECVGNGIWYEPPIDLDGLARLFRATPHHGSALFVKRNILQSTFIPHPLLSMKQFSCWAIDYLVFGNGYLELRRNMLGEPLELRRSLALVMRRGIKRDTFVSLQRNELTSEGYISFPKGRIFHLMEPDITQEIYGLPQYLCGVNSILLNESATLFRRKYYDNGTHVGSVFYLTDAVQNQTDIDRIKETIESGKGRGNFKSMFLYAPNGKKEGLQIMPISQMAAKDEFLNVKNTSRDDELSVHRVPPQLMGIIPNNTGGFGSVTDASEVFVRNELVPLQERMRELNDWLGIEVIRFNDYILPGQSSAKS</sequence>
<dbReference type="Proteomes" id="UP000321126">
    <property type="component" value="Unassembled WGS sequence"/>
</dbReference>
<dbReference type="PIRSF" id="PIRSF018494">
    <property type="entry name" value="PBSX_VPQ"/>
    <property type="match status" value="1"/>
</dbReference>
<dbReference type="NCBIfam" id="TIGR01540">
    <property type="entry name" value="portal_PBSX"/>
    <property type="match status" value="1"/>
</dbReference>
<dbReference type="Pfam" id="PF04860">
    <property type="entry name" value="Phage_portal"/>
    <property type="match status" value="1"/>
</dbReference>
<accession>A0A5C7C8I1</accession>
<dbReference type="InterPro" id="IPR030935">
    <property type="entry name" value="PBSX_Proteobac"/>
</dbReference>
<evidence type="ECO:0000313" key="3">
    <source>
        <dbReference type="Proteomes" id="UP000321126"/>
    </source>
</evidence>
<reference evidence="2 3" key="1">
    <citation type="submission" date="2019-07" db="EMBL/GenBank/DDBJ databases">
        <title>Serratia strains were isolated from fresh produce.</title>
        <authorList>
            <person name="Cho G.-S."/>
            <person name="Stein M."/>
            <person name="Lee W."/>
            <person name="Suh S.H."/>
            <person name="Franz C.M.A.P."/>
        </authorList>
    </citation>
    <scope>NUCLEOTIDE SEQUENCE [LARGE SCALE GENOMIC DNA]</scope>
    <source>
        <strain evidence="2 3">S16</strain>
    </source>
</reference>
<dbReference type="InterPro" id="IPR006430">
    <property type="entry name" value="Phage_portal_PBSX"/>
</dbReference>
<evidence type="ECO:0000313" key="2">
    <source>
        <dbReference type="EMBL" id="TXE33240.1"/>
    </source>
</evidence>
<comment type="similarity">
    <text evidence="1">Belongs to the phage portal family. PBSX subfamily.</text>
</comment>
<protein>
    <submittedName>
        <fullName evidence="2">Phage portal protein</fullName>
    </submittedName>
</protein>
<gene>
    <name evidence="2" type="ORF">FOT62_13795</name>
</gene>
<dbReference type="EMBL" id="VOUQ01000007">
    <property type="protein sequence ID" value="TXE33240.1"/>
    <property type="molecule type" value="Genomic_DNA"/>
</dbReference>
<dbReference type="AlphaFoldDB" id="A0A5C7C8I1"/>
<proteinExistence type="inferred from homology"/>
<dbReference type="InterPro" id="IPR006944">
    <property type="entry name" value="Phage/GTA_portal"/>
</dbReference>